<evidence type="ECO:0000313" key="4">
    <source>
        <dbReference type="Proteomes" id="UP000825935"/>
    </source>
</evidence>
<feature type="compositionally biased region" description="Basic and acidic residues" evidence="1">
    <location>
        <begin position="276"/>
        <end position="288"/>
    </location>
</feature>
<evidence type="ECO:0000259" key="2">
    <source>
        <dbReference type="SMART" id="SM00451"/>
    </source>
</evidence>
<protein>
    <recommendedName>
        <fullName evidence="2">U1-type domain-containing protein</fullName>
    </recommendedName>
</protein>
<evidence type="ECO:0000256" key="1">
    <source>
        <dbReference type="SAM" id="MobiDB-lite"/>
    </source>
</evidence>
<dbReference type="Proteomes" id="UP000825935">
    <property type="component" value="Chromosome 12"/>
</dbReference>
<accession>A0A8T2TQQ4</accession>
<feature type="region of interest" description="Disordered" evidence="1">
    <location>
        <begin position="391"/>
        <end position="427"/>
    </location>
</feature>
<feature type="compositionally biased region" description="Basic and acidic residues" evidence="1">
    <location>
        <begin position="246"/>
        <end position="267"/>
    </location>
</feature>
<feature type="region of interest" description="Disordered" evidence="1">
    <location>
        <begin position="232"/>
        <end position="341"/>
    </location>
</feature>
<dbReference type="SMART" id="SM00451">
    <property type="entry name" value="ZnF_U1"/>
    <property type="match status" value="1"/>
</dbReference>
<comment type="caution">
    <text evidence="3">The sequence shown here is derived from an EMBL/GenBank/DDBJ whole genome shotgun (WGS) entry which is preliminary data.</text>
</comment>
<reference evidence="3" key="1">
    <citation type="submission" date="2021-08" db="EMBL/GenBank/DDBJ databases">
        <title>WGS assembly of Ceratopteris richardii.</title>
        <authorList>
            <person name="Marchant D.B."/>
            <person name="Chen G."/>
            <person name="Jenkins J."/>
            <person name="Shu S."/>
            <person name="Leebens-Mack J."/>
            <person name="Grimwood J."/>
            <person name="Schmutz J."/>
            <person name="Soltis P."/>
            <person name="Soltis D."/>
            <person name="Chen Z.-H."/>
        </authorList>
    </citation>
    <scope>NUCLEOTIDE SEQUENCE</scope>
    <source>
        <strain evidence="3">Whitten #5841</strain>
        <tissue evidence="3">Leaf</tissue>
    </source>
</reference>
<dbReference type="InterPro" id="IPR036236">
    <property type="entry name" value="Znf_C2H2_sf"/>
</dbReference>
<dbReference type="AlphaFoldDB" id="A0A8T2TQQ4"/>
<evidence type="ECO:0000313" key="3">
    <source>
        <dbReference type="EMBL" id="KAH7423775.1"/>
    </source>
</evidence>
<dbReference type="GO" id="GO:0008270">
    <property type="term" value="F:zinc ion binding"/>
    <property type="evidence" value="ECO:0007669"/>
    <property type="project" value="InterPro"/>
</dbReference>
<feature type="region of interest" description="Disordered" evidence="1">
    <location>
        <begin position="149"/>
        <end position="215"/>
    </location>
</feature>
<feature type="compositionally biased region" description="Basic and acidic residues" evidence="1">
    <location>
        <begin position="299"/>
        <end position="312"/>
    </location>
</feature>
<name>A0A8T2TQQ4_CERRI</name>
<keyword evidence="4" id="KW-1185">Reference proteome</keyword>
<gene>
    <name evidence="3" type="ORF">KP509_12G073100</name>
</gene>
<dbReference type="InterPro" id="IPR003604">
    <property type="entry name" value="Matrin/U1-like-C_Znf_C2H2"/>
</dbReference>
<dbReference type="EMBL" id="CM035417">
    <property type="protein sequence ID" value="KAH7423775.1"/>
    <property type="molecule type" value="Genomic_DNA"/>
</dbReference>
<sequence>MDRRRALHLDYVRSSVADGAAYAALPSTSGRGIPPKAVPSLSTGQGFYTVESLQGATMVPPSQPAPPPPRFLFPISPYGREIPPPRLYPAEDPFERSYPPLPVGRREIMMEPPPDIPYPKRRPLLHPRPHPTAPLIGDPGYPGFHPGWREPPLRGPWSRDNVRRKSLERTRTSQKIKGKRQLQKTAKPLAQVKYLSNGATSDKKFSPVNKKRSIESGPGWCVVCKIDCRTAPSLSRHIGGKRHKKQLESQRLDETRAHTEVVSKEEGDASLTASEESDKKAMDSRGDVAEMPLLPKASRPAEKTADNGHKSAENASVDTPKVEGEVGTTQSKPVVGDKRVVKNTVAQNKKNCKSSASGDALNLTTTPVINESGDDDNLVVVLDVHAEPTDYTPCLGTHASSSQMKGDGEEVPSLNETNSGMAEDGSS</sequence>
<dbReference type="SUPFAM" id="SSF57667">
    <property type="entry name" value="beta-beta-alpha zinc fingers"/>
    <property type="match status" value="1"/>
</dbReference>
<feature type="domain" description="U1-type" evidence="2">
    <location>
        <begin position="216"/>
        <end position="250"/>
    </location>
</feature>
<feature type="compositionally biased region" description="Basic residues" evidence="1">
    <location>
        <begin position="172"/>
        <end position="182"/>
    </location>
</feature>
<proteinExistence type="predicted"/>
<dbReference type="Gene3D" id="3.30.160.60">
    <property type="entry name" value="Classic Zinc Finger"/>
    <property type="match status" value="1"/>
</dbReference>
<feature type="compositionally biased region" description="Basic and acidic residues" evidence="1">
    <location>
        <begin position="160"/>
        <end position="171"/>
    </location>
</feature>
<feature type="compositionally biased region" description="Polar residues" evidence="1">
    <location>
        <begin position="414"/>
        <end position="427"/>
    </location>
</feature>
<dbReference type="GO" id="GO:0003676">
    <property type="term" value="F:nucleic acid binding"/>
    <property type="evidence" value="ECO:0007669"/>
    <property type="project" value="InterPro"/>
</dbReference>
<organism evidence="3 4">
    <name type="scientific">Ceratopteris richardii</name>
    <name type="common">Triangle waterfern</name>
    <dbReference type="NCBI Taxonomy" id="49495"/>
    <lineage>
        <taxon>Eukaryota</taxon>
        <taxon>Viridiplantae</taxon>
        <taxon>Streptophyta</taxon>
        <taxon>Embryophyta</taxon>
        <taxon>Tracheophyta</taxon>
        <taxon>Polypodiopsida</taxon>
        <taxon>Polypodiidae</taxon>
        <taxon>Polypodiales</taxon>
        <taxon>Pteridineae</taxon>
        <taxon>Pteridaceae</taxon>
        <taxon>Parkerioideae</taxon>
        <taxon>Ceratopteris</taxon>
    </lineage>
</organism>